<name>A0AAV1GX63_XYRNO</name>
<keyword evidence="3" id="KW-1185">Reference proteome</keyword>
<feature type="region of interest" description="Disordered" evidence="1">
    <location>
        <begin position="64"/>
        <end position="101"/>
    </location>
</feature>
<evidence type="ECO:0000256" key="1">
    <source>
        <dbReference type="SAM" id="MobiDB-lite"/>
    </source>
</evidence>
<feature type="region of interest" description="Disordered" evidence="1">
    <location>
        <begin position="238"/>
        <end position="318"/>
    </location>
</feature>
<dbReference type="AlphaFoldDB" id="A0AAV1GX63"/>
<evidence type="ECO:0000313" key="2">
    <source>
        <dbReference type="EMBL" id="CAJ1077816.1"/>
    </source>
</evidence>
<feature type="compositionally biased region" description="Polar residues" evidence="1">
    <location>
        <begin position="84"/>
        <end position="94"/>
    </location>
</feature>
<feature type="compositionally biased region" description="Basic and acidic residues" evidence="1">
    <location>
        <begin position="293"/>
        <end position="305"/>
    </location>
</feature>
<proteinExistence type="predicted"/>
<reference evidence="2" key="1">
    <citation type="submission" date="2023-08" db="EMBL/GenBank/DDBJ databases">
        <authorList>
            <person name="Alioto T."/>
            <person name="Alioto T."/>
            <person name="Gomez Garrido J."/>
        </authorList>
    </citation>
    <scope>NUCLEOTIDE SEQUENCE</scope>
</reference>
<protein>
    <submittedName>
        <fullName evidence="2">Uncharacterized protein si:dkey-1h6.8</fullName>
    </submittedName>
</protein>
<accession>A0AAV1GX63</accession>
<dbReference type="Proteomes" id="UP001178508">
    <property type="component" value="Chromosome 17"/>
</dbReference>
<feature type="compositionally biased region" description="Basic and acidic residues" evidence="1">
    <location>
        <begin position="260"/>
        <end position="281"/>
    </location>
</feature>
<evidence type="ECO:0000313" key="3">
    <source>
        <dbReference type="Proteomes" id="UP001178508"/>
    </source>
</evidence>
<feature type="compositionally biased region" description="Basic and acidic residues" evidence="1">
    <location>
        <begin position="238"/>
        <end position="252"/>
    </location>
</feature>
<gene>
    <name evidence="2" type="ORF">XNOV1_A021868</name>
</gene>
<feature type="region of interest" description="Disordered" evidence="1">
    <location>
        <begin position="152"/>
        <end position="191"/>
    </location>
</feature>
<dbReference type="EMBL" id="OY660880">
    <property type="protein sequence ID" value="CAJ1077816.1"/>
    <property type="molecule type" value="Genomic_DNA"/>
</dbReference>
<feature type="compositionally biased region" description="Polar residues" evidence="1">
    <location>
        <begin position="168"/>
        <end position="177"/>
    </location>
</feature>
<sequence>MLPWKQGVEESAPSAQCVSALRETDQLDKLEGDPPLALCLNMESEDGDCVQQVEKITLRRKLTGPPRLLLPRRTRTRSSDQTKTRNNNKSSLKSPETDDISQDVLSAVDEENSRGADGDARNRKVRKRRWWRRFSPELICVRRWRTEDEDSLEKRKNSWCSPPEEVLQETSSTAPNDTNKEENSEEVSTGRNRFKVKTWSRIRGFLTQRRDSADRDEDGDELPVSFRKKLRDFLSRKSTWEDEEEMQRREDVQGAPAALTREETGGSLEKVRAEVSDEPQRTETQALEEEMEEVGKQTDNTHGEDFQEVPPPEGDQEEKIDPVPSCLLQPNGPSILIQLVPPDDPSLADEDEEVWEVSSSLENHSLLLLLLTSEPGEQQLIQTARSLVRAAMRAAVDQLIREQRGLGGELRETLAAQRVIQTLN</sequence>
<organism evidence="2 3">
    <name type="scientific">Xyrichtys novacula</name>
    <name type="common">Pearly razorfish</name>
    <name type="synonym">Hemipteronotus novacula</name>
    <dbReference type="NCBI Taxonomy" id="13765"/>
    <lineage>
        <taxon>Eukaryota</taxon>
        <taxon>Metazoa</taxon>
        <taxon>Chordata</taxon>
        <taxon>Craniata</taxon>
        <taxon>Vertebrata</taxon>
        <taxon>Euteleostomi</taxon>
        <taxon>Actinopterygii</taxon>
        <taxon>Neopterygii</taxon>
        <taxon>Teleostei</taxon>
        <taxon>Neoteleostei</taxon>
        <taxon>Acanthomorphata</taxon>
        <taxon>Eupercaria</taxon>
        <taxon>Labriformes</taxon>
        <taxon>Labridae</taxon>
        <taxon>Xyrichtys</taxon>
    </lineage>
</organism>